<accession>A0AAU8A717</accession>
<reference evidence="2" key="1">
    <citation type="submission" date="2023-02" db="EMBL/GenBank/DDBJ databases">
        <title>Gut commensal Christensenella minuta modulates host metabolism via a new class of secondary bile acids.</title>
        <authorList>
            <person name="Liu C."/>
        </authorList>
    </citation>
    <scope>NUCLEOTIDE SEQUENCE</scope>
    <source>
        <strain evidence="2">CA70</strain>
    </source>
</reference>
<dbReference type="InterPro" id="IPR052891">
    <property type="entry name" value="DNA-3mA_glycosylase"/>
</dbReference>
<feature type="binding site" evidence="1">
    <location>
        <position position="26"/>
    </location>
    <ligand>
        <name>Zn(2+)</name>
        <dbReference type="ChEBI" id="CHEBI:29105"/>
    </ligand>
</feature>
<dbReference type="GO" id="GO:0046872">
    <property type="term" value="F:metal ion binding"/>
    <property type="evidence" value="ECO:0007669"/>
    <property type="project" value="UniProtKB-KW"/>
</dbReference>
<dbReference type="Pfam" id="PF03352">
    <property type="entry name" value="Adenine_glyco"/>
    <property type="match status" value="1"/>
</dbReference>
<gene>
    <name evidence="2" type="ORF">PUP29_10060</name>
</gene>
<feature type="binding site" evidence="1">
    <location>
        <position position="14"/>
    </location>
    <ligand>
        <name>Zn(2+)</name>
        <dbReference type="ChEBI" id="CHEBI:29105"/>
    </ligand>
</feature>
<proteinExistence type="predicted"/>
<protein>
    <submittedName>
        <fullName evidence="2">DNA-3-methyladenine glycosylase I</fullName>
    </submittedName>
</protein>
<dbReference type="InterPro" id="IPR011257">
    <property type="entry name" value="DNA_glycosylase"/>
</dbReference>
<dbReference type="EMBL" id="CP117826">
    <property type="protein sequence ID" value="XCC61867.1"/>
    <property type="molecule type" value="Genomic_DNA"/>
</dbReference>
<keyword evidence="1" id="KW-0862">Zinc</keyword>
<dbReference type="InterPro" id="IPR005019">
    <property type="entry name" value="Adenine_glyco"/>
</dbReference>
<dbReference type="GO" id="GO:0006284">
    <property type="term" value="P:base-excision repair"/>
    <property type="evidence" value="ECO:0007669"/>
    <property type="project" value="InterPro"/>
</dbReference>
<sequence length="177" mass="20602">MEKRTSVEEEKRRCSWAVDRLLQDYHDNEYGRLKTDDAALFEKLCLESFQAGLSWRTVLAKREAFREAFSGFDIEQCAALEDAYLETLMNDERIIRNRRKIFAVRENAKATLRVIEEFGSFFKYIYSFKKPEALLRSLKSYGYVFVGPTMTEAFMQSVGILEAHEPGCFLYTSPLEG</sequence>
<dbReference type="AlphaFoldDB" id="A0AAU8A717"/>
<dbReference type="RefSeq" id="WP_079546039.1">
    <property type="nucleotide sequence ID" value="NZ_CP117826.1"/>
</dbReference>
<name>A0AAU8A717_9FIRM</name>
<dbReference type="PANTHER" id="PTHR30037">
    <property type="entry name" value="DNA-3-METHYLADENINE GLYCOSYLASE 1"/>
    <property type="match status" value="1"/>
</dbReference>
<feature type="binding site" evidence="1">
    <location>
        <position position="164"/>
    </location>
    <ligand>
        <name>Zn(2+)</name>
        <dbReference type="ChEBI" id="CHEBI:29105"/>
    </ligand>
</feature>
<keyword evidence="1" id="KW-0479">Metal-binding</keyword>
<dbReference type="SUPFAM" id="SSF48150">
    <property type="entry name" value="DNA-glycosylase"/>
    <property type="match status" value="1"/>
</dbReference>
<dbReference type="GO" id="GO:0008725">
    <property type="term" value="F:DNA-3-methyladenine glycosylase activity"/>
    <property type="evidence" value="ECO:0007669"/>
    <property type="project" value="InterPro"/>
</dbReference>
<evidence type="ECO:0000313" key="2">
    <source>
        <dbReference type="EMBL" id="XCC61867.1"/>
    </source>
</evidence>
<dbReference type="Gene3D" id="1.10.340.30">
    <property type="entry name" value="Hypothetical protein, domain 2"/>
    <property type="match status" value="1"/>
</dbReference>
<organism evidence="2">
    <name type="scientific">Christensenella massiliensis</name>
    <dbReference type="NCBI Taxonomy" id="1805714"/>
    <lineage>
        <taxon>Bacteria</taxon>
        <taxon>Bacillati</taxon>
        <taxon>Bacillota</taxon>
        <taxon>Clostridia</taxon>
        <taxon>Christensenellales</taxon>
        <taxon>Christensenellaceae</taxon>
        <taxon>Christensenella</taxon>
    </lineage>
</organism>
<dbReference type="PANTHER" id="PTHR30037:SF4">
    <property type="entry name" value="DNA-3-METHYLADENINE GLYCOSYLASE I"/>
    <property type="match status" value="1"/>
</dbReference>
<feature type="binding site" evidence="1">
    <location>
        <position position="168"/>
    </location>
    <ligand>
        <name>Zn(2+)</name>
        <dbReference type="ChEBI" id="CHEBI:29105"/>
    </ligand>
</feature>
<evidence type="ECO:0000256" key="1">
    <source>
        <dbReference type="PIRSR" id="PIRSR605019-1"/>
    </source>
</evidence>